<evidence type="ECO:0000256" key="1">
    <source>
        <dbReference type="SAM" id="MobiDB-lite"/>
    </source>
</evidence>
<feature type="region of interest" description="Disordered" evidence="1">
    <location>
        <begin position="1079"/>
        <end position="1104"/>
    </location>
</feature>
<accession>A0A9P6EAK6</accession>
<dbReference type="AlphaFoldDB" id="A0A9P6EAK6"/>
<dbReference type="Proteomes" id="UP000807306">
    <property type="component" value="Unassembled WGS sequence"/>
</dbReference>
<gene>
    <name evidence="3" type="ORF">CPB83DRAFT_818559</name>
</gene>
<feature type="domain" description="Fe2OG dioxygenase" evidence="2">
    <location>
        <begin position="279"/>
        <end position="379"/>
    </location>
</feature>
<proteinExistence type="predicted"/>
<reference evidence="3" key="1">
    <citation type="submission" date="2020-11" db="EMBL/GenBank/DDBJ databases">
        <authorList>
            <consortium name="DOE Joint Genome Institute"/>
            <person name="Ahrendt S."/>
            <person name="Riley R."/>
            <person name="Andreopoulos W."/>
            <person name="Labutti K."/>
            <person name="Pangilinan J."/>
            <person name="Ruiz-Duenas F.J."/>
            <person name="Barrasa J.M."/>
            <person name="Sanchez-Garcia M."/>
            <person name="Camarero S."/>
            <person name="Miyauchi S."/>
            <person name="Serrano A."/>
            <person name="Linde D."/>
            <person name="Babiker R."/>
            <person name="Drula E."/>
            <person name="Ayuso-Fernandez I."/>
            <person name="Pacheco R."/>
            <person name="Padilla G."/>
            <person name="Ferreira P."/>
            <person name="Barriuso J."/>
            <person name="Kellner H."/>
            <person name="Castanera R."/>
            <person name="Alfaro M."/>
            <person name="Ramirez L."/>
            <person name="Pisabarro A.G."/>
            <person name="Kuo A."/>
            <person name="Tritt A."/>
            <person name="Lipzen A."/>
            <person name="He G."/>
            <person name="Yan M."/>
            <person name="Ng V."/>
            <person name="Cullen D."/>
            <person name="Martin F."/>
            <person name="Rosso M.-N."/>
            <person name="Henrissat B."/>
            <person name="Hibbett D."/>
            <person name="Martinez A.T."/>
            <person name="Grigoriev I.V."/>
        </authorList>
    </citation>
    <scope>NUCLEOTIDE SEQUENCE</scope>
    <source>
        <strain evidence="3">CBS 506.95</strain>
    </source>
</reference>
<feature type="compositionally biased region" description="Polar residues" evidence="1">
    <location>
        <begin position="1079"/>
        <end position="1096"/>
    </location>
</feature>
<feature type="compositionally biased region" description="Acidic residues" evidence="1">
    <location>
        <begin position="141"/>
        <end position="165"/>
    </location>
</feature>
<evidence type="ECO:0000313" key="4">
    <source>
        <dbReference type="Proteomes" id="UP000807306"/>
    </source>
</evidence>
<dbReference type="InterPro" id="IPR005123">
    <property type="entry name" value="Oxoglu/Fe-dep_dioxygenase_dom"/>
</dbReference>
<evidence type="ECO:0000313" key="3">
    <source>
        <dbReference type="EMBL" id="KAF9525403.1"/>
    </source>
</evidence>
<feature type="region of interest" description="Disordered" evidence="1">
    <location>
        <begin position="140"/>
        <end position="165"/>
    </location>
</feature>
<sequence>MEVLHNSQEEVSNNNPVVNLVSQQPENHPKTSASPSSMALEERMDSTAMAVERVPDANNTSAEKISAFSGSPSENNAVVAAVGSSSSEAAVPVLLAPTYPPVPYPNPYNYDANGYIYAVPISAGRLSNDGDVVMHEINYAADEDEDEDGEEEDEGTGSELSDGDVLTEDIDAALSKNDSLFKGNYYHASLQTTVPNPCLQIAGLGLVGLPLSERDAKAIISYAALAPFGRGERTVVDKNVRDTWEIEPERLVFGNPEWANFVNGTVRQQICQSLGVTMGTSPPRLELYKLLLYEEGSHFLPHQDTQKADGMFATVIIVLPSPYTGGEVVVSNGSNSKILDYAANSLLSTATLAWFTDVRHEVKPITSGYRFALAYNMIHTAPPSVPKPGLPQMDESAQELRRILRKWKKNLYTEVPDPALVTYVLNHQYSAINLKEGLQALKGADLHRVGFVLDVAEQLGFSVGLARLCHYVSGSADDDGGCYYERKRCRYDDYYMDESREETPGMGEVDSTSTTIEGLVDLDGNSILAFGKIEIGDNALIPRDYFDGKSPDKTDYEGYMGNGAGSLEQWYHRTALVLMHGDDVDGICFSIGGISYALEKLKRASDPPTDDDRTWASRVVGRNNSLSAQQAKTMLAFALKWRDANMWKTIMKTPTCTLQSIDEKYLLEGWQTFSFGAVKKGYEDIIIRSNQLSTQINFLRKVRSQATPDEQELVSAWCKKETERVLSSYSSTDTAELPTIMEIILEEGLSSFITLMLPAIIKVQNSYSFLLALMKSLEQGPALAPSQLPQEPASTASETYVNSESTKLLEGILDKCLRAAASQCLNAPAPTYPYRNTSHTSKVNRIVEVVQTSLELNNTNVCRTLFLDLLKSQGSTIEKFEWIYKPLVPLLRPVLRAQNYDIFVSPFLDLYQIFIGSYLRDIVGKKPASMANPKIRKIGCGCGDCQLIDQFMFNGQSSSQLFRLVQARRLHLEKRLAAARDLCTYTVVKSGSPHGVQVTKLREVVIAGTWAYKQNEAKKFLASIGPDDIIQKIMGPRYADVLSAVNGSKPFGPITSALNPPLDLTGMSAIPTLASNSAGPATSGIAQQIPSHSNHGTVPVTGQKRKAVPTRPLEHLGTIDLTGMDSD</sequence>
<dbReference type="PANTHER" id="PTHR33099:SF7">
    <property type="entry name" value="MYND-TYPE DOMAIN-CONTAINING PROTEIN"/>
    <property type="match status" value="1"/>
</dbReference>
<dbReference type="Pfam" id="PF13640">
    <property type="entry name" value="2OG-FeII_Oxy_3"/>
    <property type="match status" value="1"/>
</dbReference>
<dbReference type="InterPro" id="IPR044862">
    <property type="entry name" value="Pro_4_hyd_alph_FE2OG_OXY"/>
</dbReference>
<keyword evidence="4" id="KW-1185">Reference proteome</keyword>
<dbReference type="Gene3D" id="2.60.120.620">
    <property type="entry name" value="q2cbj1_9rhob like domain"/>
    <property type="match status" value="1"/>
</dbReference>
<organism evidence="3 4">
    <name type="scientific">Crepidotus variabilis</name>
    <dbReference type="NCBI Taxonomy" id="179855"/>
    <lineage>
        <taxon>Eukaryota</taxon>
        <taxon>Fungi</taxon>
        <taxon>Dikarya</taxon>
        <taxon>Basidiomycota</taxon>
        <taxon>Agaricomycotina</taxon>
        <taxon>Agaricomycetes</taxon>
        <taxon>Agaricomycetidae</taxon>
        <taxon>Agaricales</taxon>
        <taxon>Agaricineae</taxon>
        <taxon>Crepidotaceae</taxon>
        <taxon>Crepidotus</taxon>
    </lineage>
</organism>
<protein>
    <recommendedName>
        <fullName evidence="2">Fe2OG dioxygenase domain-containing protein</fullName>
    </recommendedName>
</protein>
<name>A0A9P6EAK6_9AGAR</name>
<dbReference type="OrthoDB" id="124582at2759"/>
<dbReference type="PANTHER" id="PTHR33099">
    <property type="entry name" value="FE2OG DIOXYGENASE DOMAIN-CONTAINING PROTEIN"/>
    <property type="match status" value="1"/>
</dbReference>
<feature type="region of interest" description="Disordered" evidence="1">
    <location>
        <begin position="1"/>
        <end position="45"/>
    </location>
</feature>
<dbReference type="EMBL" id="MU157884">
    <property type="protein sequence ID" value="KAF9525403.1"/>
    <property type="molecule type" value="Genomic_DNA"/>
</dbReference>
<evidence type="ECO:0000259" key="2">
    <source>
        <dbReference type="PROSITE" id="PS51471"/>
    </source>
</evidence>
<feature type="compositionally biased region" description="Low complexity" evidence="1">
    <location>
        <begin position="9"/>
        <end position="25"/>
    </location>
</feature>
<comment type="caution">
    <text evidence="3">The sequence shown here is derived from an EMBL/GenBank/DDBJ whole genome shotgun (WGS) entry which is preliminary data.</text>
</comment>
<dbReference type="PROSITE" id="PS51471">
    <property type="entry name" value="FE2OG_OXY"/>
    <property type="match status" value="1"/>
</dbReference>